<organism evidence="2 3">
    <name type="scientific">Prorocentrum cordatum</name>
    <dbReference type="NCBI Taxonomy" id="2364126"/>
    <lineage>
        <taxon>Eukaryota</taxon>
        <taxon>Sar</taxon>
        <taxon>Alveolata</taxon>
        <taxon>Dinophyceae</taxon>
        <taxon>Prorocentrales</taxon>
        <taxon>Prorocentraceae</taxon>
        <taxon>Prorocentrum</taxon>
    </lineage>
</organism>
<evidence type="ECO:0000313" key="3">
    <source>
        <dbReference type="Proteomes" id="UP001189429"/>
    </source>
</evidence>
<dbReference type="EMBL" id="CAUYUJ010002548">
    <property type="protein sequence ID" value="CAK0801281.1"/>
    <property type="molecule type" value="Genomic_DNA"/>
</dbReference>
<dbReference type="Proteomes" id="UP001189429">
    <property type="component" value="Unassembled WGS sequence"/>
</dbReference>
<reference evidence="2" key="1">
    <citation type="submission" date="2023-10" db="EMBL/GenBank/DDBJ databases">
        <authorList>
            <person name="Chen Y."/>
            <person name="Shah S."/>
            <person name="Dougan E. K."/>
            <person name="Thang M."/>
            <person name="Chan C."/>
        </authorList>
    </citation>
    <scope>NUCLEOTIDE SEQUENCE [LARGE SCALE GENOMIC DNA]</scope>
</reference>
<dbReference type="SUPFAM" id="SSF103473">
    <property type="entry name" value="MFS general substrate transporter"/>
    <property type="match status" value="1"/>
</dbReference>
<keyword evidence="1" id="KW-0812">Transmembrane</keyword>
<keyword evidence="1" id="KW-1133">Transmembrane helix</keyword>
<evidence type="ECO:0008006" key="4">
    <source>
        <dbReference type="Google" id="ProtNLM"/>
    </source>
</evidence>
<keyword evidence="3" id="KW-1185">Reference proteome</keyword>
<evidence type="ECO:0000256" key="1">
    <source>
        <dbReference type="SAM" id="Phobius"/>
    </source>
</evidence>
<gene>
    <name evidence="2" type="ORF">PCOR1329_LOCUS9201</name>
</gene>
<evidence type="ECO:0000313" key="2">
    <source>
        <dbReference type="EMBL" id="CAK0801281.1"/>
    </source>
</evidence>
<name>A0ABN9Q692_9DINO</name>
<dbReference type="InterPro" id="IPR036259">
    <property type="entry name" value="MFS_trans_sf"/>
</dbReference>
<keyword evidence="1" id="KW-0472">Membrane</keyword>
<feature type="transmembrane region" description="Helical" evidence="1">
    <location>
        <begin position="124"/>
        <end position="146"/>
    </location>
</feature>
<feature type="non-terminal residue" evidence="2">
    <location>
        <position position="194"/>
    </location>
</feature>
<protein>
    <recommendedName>
        <fullName evidence="4">Solute carrier family 40 protein</fullName>
    </recommendedName>
</protein>
<sequence>LRCELVVLDGGVVQRDCRGQHHRRGCIVSGLPYQPALVAVNVILAASMVLGFLSLRFQLHEAGIIVAVGVMGLSTPGWGCSCELGSEVCFPAREATVSSFLEACSNLTAVVGILTAQRLLDAGMGAAVLLVMAATALLGSTLLLGLSGRYRRKEAEHMAEVEMEGFHTVDDQSGCPLHPTLDADSPSFRTAPQA</sequence>
<comment type="caution">
    <text evidence="2">The sequence shown here is derived from an EMBL/GenBank/DDBJ whole genome shotgun (WGS) entry which is preliminary data.</text>
</comment>
<feature type="transmembrane region" description="Helical" evidence="1">
    <location>
        <begin position="36"/>
        <end position="55"/>
    </location>
</feature>
<proteinExistence type="predicted"/>
<feature type="non-terminal residue" evidence="2">
    <location>
        <position position="1"/>
    </location>
</feature>
<feature type="transmembrane region" description="Helical" evidence="1">
    <location>
        <begin position="62"/>
        <end position="79"/>
    </location>
</feature>
<accession>A0ABN9Q692</accession>